<keyword evidence="12" id="KW-0282">Flagellum</keyword>
<dbReference type="InterPro" id="IPR005503">
    <property type="entry name" value="FliL"/>
</dbReference>
<evidence type="ECO:0000256" key="10">
    <source>
        <dbReference type="RuleBase" id="RU364125"/>
    </source>
</evidence>
<comment type="subcellular location">
    <subcellularLocation>
        <location evidence="2">Cell membrane</location>
        <topology evidence="2">Single-pass membrane protein</topology>
    </subcellularLocation>
</comment>
<keyword evidence="5 10" id="KW-0145">Chemotaxis</keyword>
<proteinExistence type="inferred from homology"/>
<dbReference type="EMBL" id="NDYN01000001">
    <property type="protein sequence ID" value="OUT08778.1"/>
    <property type="molecule type" value="Genomic_DNA"/>
</dbReference>
<dbReference type="AlphaFoldDB" id="A0A1Y5MJK6"/>
<feature type="region of interest" description="Disordered" evidence="11">
    <location>
        <begin position="49"/>
        <end position="73"/>
    </location>
</feature>
<comment type="function">
    <text evidence="1 10">Controls the rotational direction of flagella during chemotaxis.</text>
</comment>
<organism evidence="12 13">
    <name type="scientific">Campylobacter concisus</name>
    <dbReference type="NCBI Taxonomy" id="199"/>
    <lineage>
        <taxon>Bacteria</taxon>
        <taxon>Pseudomonadati</taxon>
        <taxon>Campylobacterota</taxon>
        <taxon>Epsilonproteobacteria</taxon>
        <taxon>Campylobacterales</taxon>
        <taxon>Campylobacteraceae</taxon>
        <taxon>Campylobacter</taxon>
    </lineage>
</organism>
<dbReference type="PANTHER" id="PTHR35091">
    <property type="entry name" value="FLAGELLAR PROTEIN FLIL"/>
    <property type="match status" value="1"/>
</dbReference>
<evidence type="ECO:0000256" key="8">
    <source>
        <dbReference type="ARBA" id="ARBA00022989"/>
    </source>
</evidence>
<evidence type="ECO:0000256" key="4">
    <source>
        <dbReference type="ARBA" id="ARBA00022475"/>
    </source>
</evidence>
<dbReference type="PANTHER" id="PTHR35091:SF2">
    <property type="entry name" value="FLAGELLAR PROTEIN FLIL"/>
    <property type="match status" value="1"/>
</dbReference>
<gene>
    <name evidence="12" type="ORF">B9N65_00090</name>
</gene>
<reference evidence="12 13" key="1">
    <citation type="submission" date="2017-04" db="EMBL/GenBank/DDBJ databases">
        <title>Complete genome of Campylobacter concisus ATCC 33237T and draft genomes for an additional eight well characterized C. concisus strains.</title>
        <authorList>
            <person name="Cornelius A.J."/>
            <person name="Miller W.G."/>
            <person name="Lastovica A.J."/>
            <person name="On S.L."/>
            <person name="French N.P."/>
            <person name="Vandenberg O."/>
            <person name="Biggs P.J."/>
        </authorList>
    </citation>
    <scope>NUCLEOTIDE SEQUENCE [LARGE SCALE GENOMIC DNA]</scope>
    <source>
        <strain evidence="12 13">CCUG 19995</strain>
    </source>
</reference>
<evidence type="ECO:0000313" key="12">
    <source>
        <dbReference type="EMBL" id="OUT08778.1"/>
    </source>
</evidence>
<keyword evidence="12" id="KW-0966">Cell projection</keyword>
<name>A0A1Y5MJK6_9BACT</name>
<sequence length="178" mass="19841">MAEEVEEKKAKKGGNGALMIIIIVIFVLLLVIGGLFAFWMLSSDEPKEANMAQTPAQTQTQPAPAQNKAKRGGNDYSNMGPIYPLDQFVVNLLSENGSRFLKTKIDLEQSDELLTAELDKKKALLRDIIIRTLSSKTYEEVSTAKGKDRLKDEIVGKLNEVLNDGYIKNIFFTDFVVQ</sequence>
<feature type="compositionally biased region" description="Low complexity" evidence="11">
    <location>
        <begin position="52"/>
        <end position="66"/>
    </location>
</feature>
<evidence type="ECO:0000313" key="13">
    <source>
        <dbReference type="Proteomes" id="UP000196317"/>
    </source>
</evidence>
<dbReference type="RefSeq" id="WP_087582302.1">
    <property type="nucleotide sequence ID" value="NZ_JAHKNB010000076.1"/>
</dbReference>
<dbReference type="GO" id="GO:0005886">
    <property type="term" value="C:plasma membrane"/>
    <property type="evidence" value="ECO:0007669"/>
    <property type="project" value="UniProtKB-SubCell"/>
</dbReference>
<dbReference type="Proteomes" id="UP000196317">
    <property type="component" value="Unassembled WGS sequence"/>
</dbReference>
<dbReference type="NCBIfam" id="NF006283">
    <property type="entry name" value="PRK08455.1"/>
    <property type="match status" value="1"/>
</dbReference>
<evidence type="ECO:0000256" key="1">
    <source>
        <dbReference type="ARBA" id="ARBA00002254"/>
    </source>
</evidence>
<dbReference type="GO" id="GO:0071978">
    <property type="term" value="P:bacterial-type flagellum-dependent swarming motility"/>
    <property type="evidence" value="ECO:0007669"/>
    <property type="project" value="TreeGrafter"/>
</dbReference>
<evidence type="ECO:0000256" key="9">
    <source>
        <dbReference type="ARBA" id="ARBA00023136"/>
    </source>
</evidence>
<dbReference type="GO" id="GO:0009425">
    <property type="term" value="C:bacterial-type flagellum basal body"/>
    <property type="evidence" value="ECO:0007669"/>
    <property type="project" value="InterPro"/>
</dbReference>
<dbReference type="GO" id="GO:0006935">
    <property type="term" value="P:chemotaxis"/>
    <property type="evidence" value="ECO:0007669"/>
    <property type="project" value="UniProtKB-KW"/>
</dbReference>
<evidence type="ECO:0000256" key="11">
    <source>
        <dbReference type="SAM" id="MobiDB-lite"/>
    </source>
</evidence>
<evidence type="ECO:0000256" key="7">
    <source>
        <dbReference type="ARBA" id="ARBA00022779"/>
    </source>
</evidence>
<evidence type="ECO:0000256" key="6">
    <source>
        <dbReference type="ARBA" id="ARBA00022692"/>
    </source>
</evidence>
<evidence type="ECO:0000256" key="2">
    <source>
        <dbReference type="ARBA" id="ARBA00004162"/>
    </source>
</evidence>
<keyword evidence="7 10" id="KW-0283">Flagellar rotation</keyword>
<keyword evidence="4 10" id="KW-1003">Cell membrane</keyword>
<keyword evidence="9 10" id="KW-0472">Membrane</keyword>
<evidence type="ECO:0000256" key="5">
    <source>
        <dbReference type="ARBA" id="ARBA00022500"/>
    </source>
</evidence>
<dbReference type="Pfam" id="PF03748">
    <property type="entry name" value="FliL"/>
    <property type="match status" value="1"/>
</dbReference>
<evidence type="ECO:0000256" key="3">
    <source>
        <dbReference type="ARBA" id="ARBA00008281"/>
    </source>
</evidence>
<protein>
    <recommendedName>
        <fullName evidence="10">Flagellar protein FliL</fullName>
    </recommendedName>
</protein>
<accession>A0A1Y5MJK6</accession>
<comment type="similarity">
    <text evidence="3 10">Belongs to the FliL family.</text>
</comment>
<keyword evidence="12" id="KW-0969">Cilium</keyword>
<keyword evidence="6 10" id="KW-0812">Transmembrane</keyword>
<feature type="transmembrane region" description="Helical" evidence="10">
    <location>
        <begin position="17"/>
        <end position="41"/>
    </location>
</feature>
<comment type="caution">
    <text evidence="12">The sequence shown here is derived from an EMBL/GenBank/DDBJ whole genome shotgun (WGS) entry which is preliminary data.</text>
</comment>
<keyword evidence="8 10" id="KW-1133">Transmembrane helix</keyword>